<dbReference type="InterPro" id="IPR039772">
    <property type="entry name" value="Bin3-like"/>
</dbReference>
<evidence type="ECO:0000259" key="7">
    <source>
        <dbReference type="PROSITE" id="PS51515"/>
    </source>
</evidence>
<protein>
    <recommendedName>
        <fullName evidence="6">RNA methyltransferase</fullName>
        <ecNumber evidence="6">2.1.1.-</ecNumber>
    </recommendedName>
</protein>
<name>A0A6G1IIP4_9PLEO</name>
<dbReference type="PANTHER" id="PTHR12315">
    <property type="entry name" value="BICOID-INTERACTING PROTEIN RELATED"/>
    <property type="match status" value="1"/>
</dbReference>
<dbReference type="GO" id="GO:0008171">
    <property type="term" value="F:O-methyltransferase activity"/>
    <property type="evidence" value="ECO:0007669"/>
    <property type="project" value="UniProtKB-UniRule"/>
</dbReference>
<proteinExistence type="inferred from homology"/>
<dbReference type="PROSITE" id="PS51515">
    <property type="entry name" value="BIN3_SAM"/>
    <property type="match status" value="1"/>
</dbReference>
<accession>A0A6G1IIP4</accession>
<dbReference type="GO" id="GO:0040031">
    <property type="term" value="P:snRNA modification"/>
    <property type="evidence" value="ECO:0007669"/>
    <property type="project" value="TreeGrafter"/>
</dbReference>
<dbReference type="Proteomes" id="UP000799291">
    <property type="component" value="Unassembled WGS sequence"/>
</dbReference>
<evidence type="ECO:0000313" key="8">
    <source>
        <dbReference type="EMBL" id="KAF2678106.1"/>
    </source>
</evidence>
<keyword evidence="2 6" id="KW-0489">Methyltransferase</keyword>
<dbReference type="OrthoDB" id="540004at2759"/>
<comment type="similarity">
    <text evidence="1 6">Belongs to the methyltransferase superfamily.</text>
</comment>
<evidence type="ECO:0000256" key="3">
    <source>
        <dbReference type="ARBA" id="ARBA00022679"/>
    </source>
</evidence>
<dbReference type="SUPFAM" id="SSF53335">
    <property type="entry name" value="S-adenosyl-L-methionine-dependent methyltransferases"/>
    <property type="match status" value="1"/>
</dbReference>
<dbReference type="AlphaFoldDB" id="A0A6G1IIP4"/>
<feature type="domain" description="Bin3-type SAM" evidence="7">
    <location>
        <begin position="1"/>
        <end position="203"/>
    </location>
</feature>
<dbReference type="GO" id="GO:0032259">
    <property type="term" value="P:methylation"/>
    <property type="evidence" value="ECO:0007669"/>
    <property type="project" value="UniProtKB-KW"/>
</dbReference>
<keyword evidence="3 6" id="KW-0808">Transferase</keyword>
<evidence type="ECO:0000256" key="5">
    <source>
        <dbReference type="PROSITE-ProRule" id="PRU00848"/>
    </source>
</evidence>
<dbReference type="PANTHER" id="PTHR12315:SF0">
    <property type="entry name" value="7SK SNRNA METHYLPHOSPHATE CAPPING ENZYME"/>
    <property type="match status" value="1"/>
</dbReference>
<dbReference type="InterPro" id="IPR024160">
    <property type="entry name" value="BIN3_SAM-bd_dom"/>
</dbReference>
<reference evidence="8" key="1">
    <citation type="journal article" date="2020" name="Stud. Mycol.">
        <title>101 Dothideomycetes genomes: a test case for predicting lifestyles and emergence of pathogens.</title>
        <authorList>
            <person name="Haridas S."/>
            <person name="Albert R."/>
            <person name="Binder M."/>
            <person name="Bloem J."/>
            <person name="Labutti K."/>
            <person name="Salamov A."/>
            <person name="Andreopoulos B."/>
            <person name="Baker S."/>
            <person name="Barry K."/>
            <person name="Bills G."/>
            <person name="Bluhm B."/>
            <person name="Cannon C."/>
            <person name="Castanera R."/>
            <person name="Culley D."/>
            <person name="Daum C."/>
            <person name="Ezra D."/>
            <person name="Gonzalez J."/>
            <person name="Henrissat B."/>
            <person name="Kuo A."/>
            <person name="Liang C."/>
            <person name="Lipzen A."/>
            <person name="Lutzoni F."/>
            <person name="Magnuson J."/>
            <person name="Mondo S."/>
            <person name="Nolan M."/>
            <person name="Ohm R."/>
            <person name="Pangilinan J."/>
            <person name="Park H.-J."/>
            <person name="Ramirez L."/>
            <person name="Alfaro M."/>
            <person name="Sun H."/>
            <person name="Tritt A."/>
            <person name="Yoshinaga Y."/>
            <person name="Zwiers L.-H."/>
            <person name="Turgeon B."/>
            <person name="Goodwin S."/>
            <person name="Spatafora J."/>
            <person name="Crous P."/>
            <person name="Grigoriev I."/>
        </authorList>
    </citation>
    <scope>NUCLEOTIDE SEQUENCE</scope>
    <source>
        <strain evidence="8">CBS 122367</strain>
    </source>
</reference>
<evidence type="ECO:0000256" key="4">
    <source>
        <dbReference type="ARBA" id="ARBA00022691"/>
    </source>
</evidence>
<dbReference type="GO" id="GO:0008173">
    <property type="term" value="F:RNA methyltransferase activity"/>
    <property type="evidence" value="ECO:0007669"/>
    <property type="project" value="UniProtKB-UniRule"/>
</dbReference>
<dbReference type="InterPro" id="IPR029063">
    <property type="entry name" value="SAM-dependent_MTases_sf"/>
</dbReference>
<dbReference type="Gene3D" id="3.40.50.150">
    <property type="entry name" value="Vaccinia Virus protein VP39"/>
    <property type="match status" value="1"/>
</dbReference>
<dbReference type="EC" id="2.1.1.-" evidence="6"/>
<dbReference type="InterPro" id="IPR010675">
    <property type="entry name" value="Bin3_C"/>
</dbReference>
<sequence length="203" mass="22665">MTEPSGPSWVSLDFGAREVVGVDIDPNLVTKAQSLLALRSSRRRPPTEDAERLVDYFPLSAVLRYGHIPAPAPSPSSWPRVNFIAADWVLSNNPAVAGPYDFILALNVIKWIHLEHLDAGVATFFRRCNASLASGGYLVIELQTWDSYEKAVRSNAAPHFAENLARLKYQPEISFPKLLQDEGFNLCATSTQLRRQINIYRKA</sequence>
<organism evidence="8 9">
    <name type="scientific">Lentithecium fluviatile CBS 122367</name>
    <dbReference type="NCBI Taxonomy" id="1168545"/>
    <lineage>
        <taxon>Eukaryota</taxon>
        <taxon>Fungi</taxon>
        <taxon>Dikarya</taxon>
        <taxon>Ascomycota</taxon>
        <taxon>Pezizomycotina</taxon>
        <taxon>Dothideomycetes</taxon>
        <taxon>Pleosporomycetidae</taxon>
        <taxon>Pleosporales</taxon>
        <taxon>Massarineae</taxon>
        <taxon>Lentitheciaceae</taxon>
        <taxon>Lentithecium</taxon>
    </lineage>
</organism>
<gene>
    <name evidence="8" type="ORF">K458DRAFT_423289</name>
</gene>
<dbReference type="GO" id="GO:0017069">
    <property type="term" value="F:snRNA binding"/>
    <property type="evidence" value="ECO:0007669"/>
    <property type="project" value="TreeGrafter"/>
</dbReference>
<keyword evidence="9" id="KW-1185">Reference proteome</keyword>
<evidence type="ECO:0000256" key="6">
    <source>
        <dbReference type="RuleBase" id="RU367087"/>
    </source>
</evidence>
<evidence type="ECO:0000313" key="9">
    <source>
        <dbReference type="Proteomes" id="UP000799291"/>
    </source>
</evidence>
<evidence type="ECO:0000256" key="2">
    <source>
        <dbReference type="ARBA" id="ARBA00022603"/>
    </source>
</evidence>
<dbReference type="EMBL" id="MU005614">
    <property type="protein sequence ID" value="KAF2678106.1"/>
    <property type="molecule type" value="Genomic_DNA"/>
</dbReference>
<keyword evidence="4 5" id="KW-0949">S-adenosyl-L-methionine</keyword>
<dbReference type="CDD" id="cd02440">
    <property type="entry name" value="AdoMet_MTases"/>
    <property type="match status" value="1"/>
</dbReference>
<dbReference type="Pfam" id="PF06859">
    <property type="entry name" value="Bin3"/>
    <property type="match status" value="1"/>
</dbReference>
<evidence type="ECO:0000256" key="1">
    <source>
        <dbReference type="ARBA" id="ARBA00008361"/>
    </source>
</evidence>